<gene>
    <name evidence="2" type="ORF">CBG21_08790</name>
</gene>
<reference evidence="3" key="1">
    <citation type="submission" date="2017-05" db="EMBL/GenBank/DDBJ databases">
        <authorList>
            <person name="Lin X.B."/>
            <person name="Stothard P."/>
            <person name="Tasseva G."/>
            <person name="Walter J."/>
        </authorList>
    </citation>
    <scope>NUCLEOTIDE SEQUENCE [LARGE SCALE GENOMIC DNA]</scope>
    <source>
        <strain evidence="3">103v</strain>
    </source>
</reference>
<name>A0A256VGN9_LIMRT</name>
<protein>
    <submittedName>
        <fullName evidence="2">Uncharacterized protein</fullName>
    </submittedName>
</protein>
<accession>A0A256VGN9</accession>
<keyword evidence="1" id="KW-1133">Transmembrane helix</keyword>
<evidence type="ECO:0000313" key="3">
    <source>
        <dbReference type="Proteomes" id="UP000216122"/>
    </source>
</evidence>
<dbReference type="Proteomes" id="UP000216122">
    <property type="component" value="Unassembled WGS sequence"/>
</dbReference>
<feature type="transmembrane region" description="Helical" evidence="1">
    <location>
        <begin position="55"/>
        <end position="76"/>
    </location>
</feature>
<evidence type="ECO:0000313" key="2">
    <source>
        <dbReference type="EMBL" id="OYT02274.1"/>
    </source>
</evidence>
<dbReference type="EMBL" id="NGQC01000060">
    <property type="protein sequence ID" value="OYT02274.1"/>
    <property type="molecule type" value="Genomic_DNA"/>
</dbReference>
<feature type="transmembrane region" description="Helical" evidence="1">
    <location>
        <begin position="82"/>
        <end position="99"/>
    </location>
</feature>
<feature type="transmembrane region" description="Helical" evidence="1">
    <location>
        <begin position="111"/>
        <end position="129"/>
    </location>
</feature>
<keyword evidence="1" id="KW-0472">Membrane</keyword>
<dbReference type="RefSeq" id="WP_094504186.1">
    <property type="nucleotide sequence ID" value="NZ_NGPH01000030.1"/>
</dbReference>
<evidence type="ECO:0000256" key="1">
    <source>
        <dbReference type="SAM" id="Phobius"/>
    </source>
</evidence>
<organism evidence="2 3">
    <name type="scientific">Limosilactobacillus reuteri</name>
    <name type="common">Lactobacillus reuteri</name>
    <dbReference type="NCBI Taxonomy" id="1598"/>
    <lineage>
        <taxon>Bacteria</taxon>
        <taxon>Bacillati</taxon>
        <taxon>Bacillota</taxon>
        <taxon>Bacilli</taxon>
        <taxon>Lactobacillales</taxon>
        <taxon>Lactobacillaceae</taxon>
        <taxon>Limosilactobacillus</taxon>
    </lineage>
</organism>
<feature type="transmembrane region" description="Helical" evidence="1">
    <location>
        <begin position="18"/>
        <end position="43"/>
    </location>
</feature>
<feature type="transmembrane region" description="Helical" evidence="1">
    <location>
        <begin position="161"/>
        <end position="181"/>
    </location>
</feature>
<reference evidence="2 3" key="2">
    <citation type="submission" date="2017-09" db="EMBL/GenBank/DDBJ databases">
        <title>Tripartite evolution among Lactobacillus johnsonii, Lactobacillus taiwanensis, Lactobacillus reuteri and their rodent host.</title>
        <authorList>
            <person name="Wang T."/>
            <person name="Knowles S."/>
            <person name="Cheng C."/>
        </authorList>
    </citation>
    <scope>NUCLEOTIDE SEQUENCE [LARGE SCALE GENOMIC DNA]</scope>
    <source>
        <strain evidence="2 3">103v</strain>
    </source>
</reference>
<proteinExistence type="predicted"/>
<dbReference type="AlphaFoldDB" id="A0A256VGN9"/>
<sequence>METIKAISEFIENNFNKFVVGIISWGSLLFFNLTLATLIDEIYPANYIKIDNGIFWKFLSAFLVVGFVFTVLSLFLSQRNPFLSSIIVMIIFNMTVTIAPLKGQLPFYEKVLAFFVTDTSLAIWIAIHLHPMKDLFITKEIKKSYEKGEMHIEKTTKSYPIVLPIIVAIIGASGAIISAMIK</sequence>
<keyword evidence="1" id="KW-0812">Transmembrane</keyword>
<comment type="caution">
    <text evidence="2">The sequence shown here is derived from an EMBL/GenBank/DDBJ whole genome shotgun (WGS) entry which is preliminary data.</text>
</comment>